<accession>A0AAV4A0C9</accession>
<comment type="caution">
    <text evidence="2">The sequence shown here is derived from an EMBL/GenBank/DDBJ whole genome shotgun (WGS) entry which is preliminary data.</text>
</comment>
<dbReference type="AlphaFoldDB" id="A0AAV4A0C9"/>
<proteinExistence type="predicted"/>
<dbReference type="EMBL" id="BLXT01003156">
    <property type="protein sequence ID" value="GFO00875.1"/>
    <property type="molecule type" value="Genomic_DNA"/>
</dbReference>
<protein>
    <submittedName>
        <fullName evidence="2">Craniofacial development protein 2-like</fullName>
    </submittedName>
</protein>
<evidence type="ECO:0000256" key="1">
    <source>
        <dbReference type="SAM" id="MobiDB-lite"/>
    </source>
</evidence>
<keyword evidence="3" id="KW-1185">Reference proteome</keyword>
<dbReference type="Gene3D" id="3.60.10.10">
    <property type="entry name" value="Endonuclease/exonuclease/phosphatase"/>
    <property type="match status" value="1"/>
</dbReference>
<dbReference type="Proteomes" id="UP000735302">
    <property type="component" value="Unassembled WGS sequence"/>
</dbReference>
<organism evidence="2 3">
    <name type="scientific">Plakobranchus ocellatus</name>
    <dbReference type="NCBI Taxonomy" id="259542"/>
    <lineage>
        <taxon>Eukaryota</taxon>
        <taxon>Metazoa</taxon>
        <taxon>Spiralia</taxon>
        <taxon>Lophotrochozoa</taxon>
        <taxon>Mollusca</taxon>
        <taxon>Gastropoda</taxon>
        <taxon>Heterobranchia</taxon>
        <taxon>Euthyneura</taxon>
        <taxon>Panpulmonata</taxon>
        <taxon>Sacoglossa</taxon>
        <taxon>Placobranchoidea</taxon>
        <taxon>Plakobranchidae</taxon>
        <taxon>Plakobranchus</taxon>
    </lineage>
</organism>
<gene>
    <name evidence="2" type="ORF">PoB_002738000</name>
</gene>
<evidence type="ECO:0000313" key="2">
    <source>
        <dbReference type="EMBL" id="GFO00875.1"/>
    </source>
</evidence>
<feature type="compositionally biased region" description="Basic and acidic residues" evidence="1">
    <location>
        <begin position="146"/>
        <end position="158"/>
    </location>
</feature>
<dbReference type="InterPro" id="IPR036691">
    <property type="entry name" value="Endo/exonu/phosph_ase_sf"/>
</dbReference>
<reference evidence="2 3" key="1">
    <citation type="journal article" date="2021" name="Elife">
        <title>Chloroplast acquisition without the gene transfer in kleptoplastic sea slugs, Plakobranchus ocellatus.</title>
        <authorList>
            <person name="Maeda T."/>
            <person name="Takahashi S."/>
            <person name="Yoshida T."/>
            <person name="Shimamura S."/>
            <person name="Takaki Y."/>
            <person name="Nagai Y."/>
            <person name="Toyoda A."/>
            <person name="Suzuki Y."/>
            <person name="Arimoto A."/>
            <person name="Ishii H."/>
            <person name="Satoh N."/>
            <person name="Nishiyama T."/>
            <person name="Hasebe M."/>
            <person name="Maruyama T."/>
            <person name="Minagawa J."/>
            <person name="Obokata J."/>
            <person name="Shigenobu S."/>
        </authorList>
    </citation>
    <scope>NUCLEOTIDE SEQUENCE [LARGE SCALE GENOMIC DNA]</scope>
</reference>
<feature type="region of interest" description="Disordered" evidence="1">
    <location>
        <begin position="133"/>
        <end position="158"/>
    </location>
</feature>
<evidence type="ECO:0000313" key="3">
    <source>
        <dbReference type="Proteomes" id="UP000735302"/>
    </source>
</evidence>
<name>A0AAV4A0C9_9GAST</name>
<sequence>MSQKGILENMKQEIKRMKFNILGLSEMRWKGAGCITSDGYKILYSGGEHHHREVGVILDPETSKAIKGFWTVSNRTIIVQLQGKTFDNGLIQIYAPTADKDEEVEIYETAKNAMKQLKSQDIKIVIGDFNSKSGSERTETIVGPFQKEKKKLEGRQTH</sequence>
<dbReference type="SUPFAM" id="SSF56219">
    <property type="entry name" value="DNase I-like"/>
    <property type="match status" value="1"/>
</dbReference>